<feature type="compositionally biased region" description="Polar residues" evidence="1">
    <location>
        <begin position="661"/>
        <end position="675"/>
    </location>
</feature>
<evidence type="ECO:0000313" key="2">
    <source>
        <dbReference type="EMBL" id="KAK9867105.1"/>
    </source>
</evidence>
<feature type="region of interest" description="Disordered" evidence="1">
    <location>
        <begin position="1184"/>
        <end position="1219"/>
    </location>
</feature>
<dbReference type="EMBL" id="JALJOV010000109">
    <property type="protein sequence ID" value="KAK9867105.1"/>
    <property type="molecule type" value="Genomic_DNA"/>
</dbReference>
<protein>
    <recommendedName>
        <fullName evidence="4">CLASP N-terminal domain-containing protein</fullName>
    </recommendedName>
</protein>
<name>A0AAW1TDS6_9CHLO</name>
<feature type="region of interest" description="Disordered" evidence="1">
    <location>
        <begin position="1017"/>
        <end position="1093"/>
    </location>
</feature>
<feature type="compositionally biased region" description="Low complexity" evidence="1">
    <location>
        <begin position="1200"/>
        <end position="1213"/>
    </location>
</feature>
<reference evidence="2 3" key="1">
    <citation type="journal article" date="2024" name="Nat. Commun.">
        <title>Phylogenomics reveals the evolutionary origins of lichenization in chlorophyte algae.</title>
        <authorList>
            <person name="Puginier C."/>
            <person name="Libourel C."/>
            <person name="Otte J."/>
            <person name="Skaloud P."/>
            <person name="Haon M."/>
            <person name="Grisel S."/>
            <person name="Petersen M."/>
            <person name="Berrin J.G."/>
            <person name="Delaux P.M."/>
            <person name="Dal Grande F."/>
            <person name="Keller J."/>
        </authorList>
    </citation>
    <scope>NUCLEOTIDE SEQUENCE [LARGE SCALE GENOMIC DNA]</scope>
    <source>
        <strain evidence="2 3">SAG 2523</strain>
    </source>
</reference>
<organism evidence="2 3">
    <name type="scientific">Apatococcus fuscideae</name>
    <dbReference type="NCBI Taxonomy" id="2026836"/>
    <lineage>
        <taxon>Eukaryota</taxon>
        <taxon>Viridiplantae</taxon>
        <taxon>Chlorophyta</taxon>
        <taxon>core chlorophytes</taxon>
        <taxon>Trebouxiophyceae</taxon>
        <taxon>Chlorellales</taxon>
        <taxon>Chlorellaceae</taxon>
        <taxon>Apatococcus</taxon>
    </lineage>
</organism>
<feature type="region of interest" description="Disordered" evidence="1">
    <location>
        <begin position="371"/>
        <end position="414"/>
    </location>
</feature>
<feature type="region of interest" description="Disordered" evidence="1">
    <location>
        <begin position="502"/>
        <end position="568"/>
    </location>
</feature>
<evidence type="ECO:0000313" key="3">
    <source>
        <dbReference type="Proteomes" id="UP001485043"/>
    </source>
</evidence>
<feature type="compositionally biased region" description="Low complexity" evidence="1">
    <location>
        <begin position="844"/>
        <end position="865"/>
    </location>
</feature>
<feature type="region of interest" description="Disordered" evidence="1">
    <location>
        <begin position="150"/>
        <end position="192"/>
    </location>
</feature>
<feature type="compositionally biased region" description="Basic residues" evidence="1">
    <location>
        <begin position="177"/>
        <end position="187"/>
    </location>
</feature>
<feature type="compositionally biased region" description="Low complexity" evidence="1">
    <location>
        <begin position="534"/>
        <end position="543"/>
    </location>
</feature>
<keyword evidence="3" id="KW-1185">Reference proteome</keyword>
<evidence type="ECO:0008006" key="4">
    <source>
        <dbReference type="Google" id="ProtNLM"/>
    </source>
</evidence>
<comment type="caution">
    <text evidence="2">The sequence shown here is derived from an EMBL/GenBank/DDBJ whole genome shotgun (WGS) entry which is preliminary data.</text>
</comment>
<dbReference type="Proteomes" id="UP001485043">
    <property type="component" value="Unassembled WGS sequence"/>
</dbReference>
<feature type="compositionally biased region" description="Polar residues" evidence="1">
    <location>
        <begin position="325"/>
        <end position="334"/>
    </location>
</feature>
<dbReference type="InterPro" id="IPR016024">
    <property type="entry name" value="ARM-type_fold"/>
</dbReference>
<evidence type="ECO:0000256" key="1">
    <source>
        <dbReference type="SAM" id="MobiDB-lite"/>
    </source>
</evidence>
<feature type="region of interest" description="Disordered" evidence="1">
    <location>
        <begin position="918"/>
        <end position="948"/>
    </location>
</feature>
<accession>A0AAW1TDS6</accession>
<feature type="region of interest" description="Disordered" evidence="1">
    <location>
        <begin position="599"/>
        <end position="692"/>
    </location>
</feature>
<feature type="region of interest" description="Disordered" evidence="1">
    <location>
        <begin position="281"/>
        <end position="334"/>
    </location>
</feature>
<feature type="compositionally biased region" description="Polar residues" evidence="1">
    <location>
        <begin position="295"/>
        <end position="305"/>
    </location>
</feature>
<feature type="region of interest" description="Disordered" evidence="1">
    <location>
        <begin position="726"/>
        <end position="794"/>
    </location>
</feature>
<sequence length="1528" mass="158527">MTQGCLTKGAGARNGDVPELYAPFIRCICIIGSNLPADVVSKAAAVCVKGIQAKGSWTVRQQAAEALATLAAAIQVHRPIGDGSWQMESSAGVCALGQLKGQLMAALQDARYDRITHVRHAACRALAELEAIPDVQAAVAAHPAKISPLKRHATPVCPPPRTPARIAAHRPRTDAKARHRRSLPVHQHRSERPRTVIAKFKRPKLGPHSSTSLDFGIQAASKGQQARQRIMRAVPMRLTTSSARSPPPLKRPARQEVHAWMDHGSTPAAIGIKLKERTFQSRPGVGPVSIGHASRQASQTLQSDSAESEAAPGTGRSEGVEGPTDGTSDTPDVSMHQLQTSINPMAGPGVTSGDCPQGHGRVGMLHMAAPDPSPTEAAHNECGDAWHGGGASREVLDPQSSSSSWSSPPQHPSQLAAWAADSPMHAWARTEWVHMAKPLLRTSPARGREPTQTIHGHVLLDDPSNVPAASCPPAACITDHPSQSISSQVTAASHHALEEKVGLSQAQMARAEHGRPESPGSGPASLPRSNAEDSSSQSGPQPQHGLTSSVDDPDHVWWGASQPHDTDRMQADAGSVLRPEYGAELAEACKAIQMLYEPPAPTSSRPVPSLTGDEHAESPFGDAARHAVNLNGPGLGRLGPARSTNAGPQPDPGGVSGRMSPGSTVNDGLSQQQPKSAAAAVQPNSLSGPHLRTPLLSEAEAHLRAGQDGTAALLWTAAGQPLENLMASLTPGTTPQAHTMGLLPASDPLDEQSAAAGSNNAWPSSRPYHSGISQTPWRTFPAPDPAPSLARAGSEAGASSTALMPMSLASLGATASDCASPLLSHFNSQETSCAASQAASTAASRPMSASSGQSAAPLGASAQAAVPPPGWPSLSSNLSDRTGLGPEPTADPWMDRMQTRTSGSIAQWHHMSLQSGIAPGVHQAPDAPASMPGNHRTRPMGQAGGRPTHVGDRQLEVHGKDGLVFGTWPTQALLLCTLRLAEPGSMSHTGQVGPKSLGTAAAMVKLHSKIINQSSHAEDDLGCLPPEDLSRDGVDSHHNSPVCSILSPAASATPLEDHQEDPTAPPVYRSSNPDQCQRSHSLTRHESFPASSPVCDGDVVGGSLGTAEGAAPTGFVDDEICSVGELEGGWGESGAATEATAKGSLTWLVPGTVFRSSYALSAGGALQIRVAAQRLKQLRAAAVQPPSFPADRPCNACHRSPPSSHLPSSPQHSAGDVQPAAAMDVKDGYAAEQPLTRLPVGSLCTEPSSARILATPMYAEDNAASGRPEPLEPALGPVANAPARPSPAASKGAMAAAANAVSGRERSTARPSLAAIRDALLASAAGRAFQKGAAPPARRAQLGGNGPITAFGTGTAFQLGELPQARGAGHGQGRATPSSTSLAPAHGLNSIADLEQIKAWTPHQRSSAAGNVGQRGSRWGGVSDLQALPASIAAAGQSCSPEGRLKGAMQRMTRIHARQAKELLQVVTKEERMAQMQLQFDQNIHALDVMLEDHVNMLQSSGYAAAEYCREGRKISSSLAASKADWKE</sequence>
<dbReference type="SUPFAM" id="SSF48371">
    <property type="entry name" value="ARM repeat"/>
    <property type="match status" value="1"/>
</dbReference>
<dbReference type="InterPro" id="IPR011989">
    <property type="entry name" value="ARM-like"/>
</dbReference>
<dbReference type="Gene3D" id="1.25.10.10">
    <property type="entry name" value="Leucine-rich Repeat Variant"/>
    <property type="match status" value="1"/>
</dbReference>
<feature type="compositionally biased region" description="Low complexity" evidence="1">
    <location>
        <begin position="398"/>
        <end position="414"/>
    </location>
</feature>
<proteinExistence type="predicted"/>
<gene>
    <name evidence="2" type="ORF">WJX84_004439</name>
</gene>
<feature type="region of interest" description="Disordered" evidence="1">
    <location>
        <begin position="844"/>
        <end position="895"/>
    </location>
</feature>
<feature type="compositionally biased region" description="Basic and acidic residues" evidence="1">
    <location>
        <begin position="1028"/>
        <end position="1038"/>
    </location>
</feature>
<feature type="compositionally biased region" description="Polar residues" evidence="1">
    <location>
        <begin position="1069"/>
        <end position="1080"/>
    </location>
</feature>